<proteinExistence type="predicted"/>
<dbReference type="EMBL" id="GBXM01083241">
    <property type="protein sequence ID" value="JAH25336.1"/>
    <property type="molecule type" value="Transcribed_RNA"/>
</dbReference>
<reference evidence="1" key="1">
    <citation type="submission" date="2014-11" db="EMBL/GenBank/DDBJ databases">
        <authorList>
            <person name="Amaro Gonzalez C."/>
        </authorList>
    </citation>
    <scope>NUCLEOTIDE SEQUENCE</scope>
</reference>
<protein>
    <submittedName>
        <fullName evidence="1">Uncharacterized protein</fullName>
    </submittedName>
</protein>
<sequence length="14" mass="1851">MYPFVYLEFTKREK</sequence>
<name>A0A0E9R876_ANGAN</name>
<organism evidence="1">
    <name type="scientific">Anguilla anguilla</name>
    <name type="common">European freshwater eel</name>
    <name type="synonym">Muraena anguilla</name>
    <dbReference type="NCBI Taxonomy" id="7936"/>
    <lineage>
        <taxon>Eukaryota</taxon>
        <taxon>Metazoa</taxon>
        <taxon>Chordata</taxon>
        <taxon>Craniata</taxon>
        <taxon>Vertebrata</taxon>
        <taxon>Euteleostomi</taxon>
        <taxon>Actinopterygii</taxon>
        <taxon>Neopterygii</taxon>
        <taxon>Teleostei</taxon>
        <taxon>Anguilliformes</taxon>
        <taxon>Anguillidae</taxon>
        <taxon>Anguilla</taxon>
    </lineage>
</organism>
<evidence type="ECO:0000313" key="1">
    <source>
        <dbReference type="EMBL" id="JAH25336.1"/>
    </source>
</evidence>
<reference evidence="1" key="2">
    <citation type="journal article" date="2015" name="Fish Shellfish Immunol.">
        <title>Early steps in the European eel (Anguilla anguilla)-Vibrio vulnificus interaction in the gills: Role of the RtxA13 toxin.</title>
        <authorList>
            <person name="Callol A."/>
            <person name="Pajuelo D."/>
            <person name="Ebbesson L."/>
            <person name="Teles M."/>
            <person name="MacKenzie S."/>
            <person name="Amaro C."/>
        </authorList>
    </citation>
    <scope>NUCLEOTIDE SEQUENCE</scope>
</reference>
<accession>A0A0E9R876</accession>